<name>A0A1H6KS23_9GAMM</name>
<accession>A0A1H6KS23</accession>
<evidence type="ECO:0000256" key="1">
    <source>
        <dbReference type="SAM" id="Phobius"/>
    </source>
</evidence>
<keyword evidence="1" id="KW-0472">Membrane</keyword>
<dbReference type="Proteomes" id="UP000198988">
    <property type="component" value="Unassembled WGS sequence"/>
</dbReference>
<feature type="transmembrane region" description="Helical" evidence="1">
    <location>
        <begin position="6"/>
        <end position="27"/>
    </location>
</feature>
<proteinExistence type="predicted"/>
<protein>
    <submittedName>
        <fullName evidence="2">Uncharacterized protein</fullName>
    </submittedName>
</protein>
<evidence type="ECO:0000313" key="2">
    <source>
        <dbReference type="EMBL" id="SEH76322.1"/>
    </source>
</evidence>
<evidence type="ECO:0000313" key="3">
    <source>
        <dbReference type="Proteomes" id="UP000198988"/>
    </source>
</evidence>
<keyword evidence="1" id="KW-0812">Transmembrane</keyword>
<gene>
    <name evidence="2" type="ORF">BAZSYMA_ACONTIG04796_3</name>
</gene>
<reference evidence="3" key="1">
    <citation type="submission" date="2016-06" db="EMBL/GenBank/DDBJ databases">
        <authorList>
            <person name="Petersen J."/>
            <person name="Sayavedra L."/>
        </authorList>
    </citation>
    <scope>NUCLEOTIDE SEQUENCE [LARGE SCALE GENOMIC DNA]</scope>
    <source>
        <strain evidence="3">BazSymA</strain>
    </source>
</reference>
<organism evidence="2 3">
    <name type="scientific">Bathymodiolus azoricus thioautotrophic gill symbiont</name>
    <dbReference type="NCBI Taxonomy" id="235205"/>
    <lineage>
        <taxon>Bacteria</taxon>
        <taxon>Pseudomonadati</taxon>
        <taxon>Pseudomonadota</taxon>
        <taxon>Gammaproteobacteria</taxon>
        <taxon>sulfur-oxidizing symbionts</taxon>
    </lineage>
</organism>
<sequence>MGLGDVIDASGRVAVLGFLVLNIRLYINDKIKHYK</sequence>
<keyword evidence="1" id="KW-1133">Transmembrane helix</keyword>
<dbReference type="EMBL" id="CDSC02000176">
    <property type="protein sequence ID" value="SEH76322.1"/>
    <property type="molecule type" value="Genomic_DNA"/>
</dbReference>
<dbReference type="AlphaFoldDB" id="A0A1H6KS23"/>